<protein>
    <submittedName>
        <fullName evidence="1">Uncharacterized protein</fullName>
    </submittedName>
</protein>
<proteinExistence type="predicted"/>
<dbReference type="AlphaFoldDB" id="A0A8H3EVK9"/>
<organism evidence="1 2">
    <name type="scientific">Gomphillus americanus</name>
    <dbReference type="NCBI Taxonomy" id="1940652"/>
    <lineage>
        <taxon>Eukaryota</taxon>
        <taxon>Fungi</taxon>
        <taxon>Dikarya</taxon>
        <taxon>Ascomycota</taxon>
        <taxon>Pezizomycotina</taxon>
        <taxon>Lecanoromycetes</taxon>
        <taxon>OSLEUM clade</taxon>
        <taxon>Ostropomycetidae</taxon>
        <taxon>Ostropales</taxon>
        <taxon>Graphidaceae</taxon>
        <taxon>Gomphilloideae</taxon>
        <taxon>Gomphillus</taxon>
    </lineage>
</organism>
<evidence type="ECO:0000313" key="1">
    <source>
        <dbReference type="EMBL" id="CAF9911143.1"/>
    </source>
</evidence>
<dbReference type="Proteomes" id="UP000664169">
    <property type="component" value="Unassembled WGS sequence"/>
</dbReference>
<sequence length="403" mass="46424">MSTYPGSSDGSEEYRVYIPQNKETQETRSFAEIISEWLGELPKRFEWPPEPEDVSDRTITLHRRIRHDYTSYPIPVQFADPNQDIKTEDTFQDVSSFLRIVRKIEILESLEGIGPDELEHPLHHSIIASRAYDQQKLPSGHKLWDRDIVLPVLNEAIQEFRKLVDPNPDRYLDWFHLPGDLLKPYVMSGQVVPLDEKHYLGFDMYQRLRLGSHASSILSASQAITSNIDPQMFQTLVAVIRPCATEPKGPQEGHHRILHALYRLAPTIHIQIRYLWQVKNLFSGRVKEIDSCEIWLPVLLYEGPKWYFFVARTHQGKMTAIRIRWSANTNSITGCKKLLSLLLVLLAWARSIHLPWLIDNIFGGVNSFDVTWKSVIGSLIIPEPPREKLKQLLGSLPCGQIPL</sequence>
<name>A0A8H3EVK9_9LECA</name>
<comment type="caution">
    <text evidence="1">The sequence shown here is derived from an EMBL/GenBank/DDBJ whole genome shotgun (WGS) entry which is preliminary data.</text>
</comment>
<keyword evidence="2" id="KW-1185">Reference proteome</keyword>
<reference evidence="1" key="1">
    <citation type="submission" date="2021-03" db="EMBL/GenBank/DDBJ databases">
        <authorList>
            <person name="Tagirdzhanova G."/>
        </authorList>
    </citation>
    <scope>NUCLEOTIDE SEQUENCE</scope>
</reference>
<dbReference type="EMBL" id="CAJPDQ010000006">
    <property type="protein sequence ID" value="CAF9911143.1"/>
    <property type="molecule type" value="Genomic_DNA"/>
</dbReference>
<gene>
    <name evidence="1" type="ORF">GOMPHAMPRED_007321</name>
</gene>
<evidence type="ECO:0000313" key="2">
    <source>
        <dbReference type="Proteomes" id="UP000664169"/>
    </source>
</evidence>
<accession>A0A8H3EVK9</accession>